<evidence type="ECO:0008006" key="4">
    <source>
        <dbReference type="Google" id="ProtNLM"/>
    </source>
</evidence>
<name>A0AB36RGM5_9HYPH</name>
<gene>
    <name evidence="2" type="ORF">CIT25_01050</name>
</gene>
<evidence type="ECO:0000256" key="1">
    <source>
        <dbReference type="SAM" id="MobiDB-lite"/>
    </source>
</evidence>
<accession>A0AB36RGM5</accession>
<dbReference type="RefSeq" id="WP_095482721.1">
    <property type="nucleotide sequence ID" value="NZ_CP088151.1"/>
</dbReference>
<comment type="caution">
    <text evidence="2">The sequence shown here is derived from an EMBL/GenBank/DDBJ whole genome shotgun (WGS) entry which is preliminary data.</text>
</comment>
<proteinExistence type="predicted"/>
<evidence type="ECO:0000313" key="2">
    <source>
        <dbReference type="EMBL" id="PAQ04113.1"/>
    </source>
</evidence>
<feature type="region of interest" description="Disordered" evidence="1">
    <location>
        <begin position="1"/>
        <end position="27"/>
    </location>
</feature>
<reference evidence="3" key="1">
    <citation type="submission" date="2017-08" db="EMBL/GenBank/DDBJ databases">
        <title>Mesorhizobium wenxinae sp. nov., a novel rhizobial species isolated from root nodules of chickpea (Cicer arietinum L.).</title>
        <authorList>
            <person name="Zhang J."/>
        </authorList>
    </citation>
    <scope>NUCLEOTIDE SEQUENCE [LARGE SCALE GENOMIC DNA]</scope>
    <source>
        <strain evidence="3">USDA 3392</strain>
    </source>
</reference>
<protein>
    <recommendedName>
        <fullName evidence="4">HK97 gp10 family phage protein</fullName>
    </recommendedName>
</protein>
<keyword evidence="3" id="KW-1185">Reference proteome</keyword>
<dbReference type="AlphaFoldDB" id="A0AB36RGM5"/>
<dbReference type="Proteomes" id="UP000216215">
    <property type="component" value="Unassembled WGS sequence"/>
</dbReference>
<sequence length="148" mass="16080">MMSKFKEALDRGKEARREQEGKVGNEKAEEGVVDFGAQARAWLNDVVVASLQAAQADVTGEVTVDIDTAPGRQAKASTPSIRFQVYRKRGMEKEVVRRTFTVDVHLSGEVSVSSPGIVAREVGNIGDRSDERFSSLLAELIEEAAKGT</sequence>
<dbReference type="EMBL" id="NPKI01000002">
    <property type="protein sequence ID" value="PAQ04113.1"/>
    <property type="molecule type" value="Genomic_DNA"/>
</dbReference>
<evidence type="ECO:0000313" key="3">
    <source>
        <dbReference type="Proteomes" id="UP000216215"/>
    </source>
</evidence>
<organism evidence="2 3">
    <name type="scientific">Mesorhizobium mediterraneum</name>
    <dbReference type="NCBI Taxonomy" id="43617"/>
    <lineage>
        <taxon>Bacteria</taxon>
        <taxon>Pseudomonadati</taxon>
        <taxon>Pseudomonadota</taxon>
        <taxon>Alphaproteobacteria</taxon>
        <taxon>Hyphomicrobiales</taxon>
        <taxon>Phyllobacteriaceae</taxon>
        <taxon>Mesorhizobium</taxon>
    </lineage>
</organism>